<reference evidence="3 4" key="1">
    <citation type="submission" date="2019-10" db="EMBL/GenBank/DDBJ databases">
        <title>Assembly and Annotation for the nematode Trichostrongylus colubriformis.</title>
        <authorList>
            <person name="Martin J."/>
        </authorList>
    </citation>
    <scope>NUCLEOTIDE SEQUENCE [LARGE SCALE GENOMIC DNA]</scope>
    <source>
        <strain evidence="3">G859</strain>
        <tissue evidence="3">Whole worm</tissue>
    </source>
</reference>
<keyword evidence="4" id="KW-1185">Reference proteome</keyword>
<feature type="region of interest" description="Disordered" evidence="1">
    <location>
        <begin position="65"/>
        <end position="91"/>
    </location>
</feature>
<dbReference type="Proteomes" id="UP001331761">
    <property type="component" value="Unassembled WGS sequence"/>
</dbReference>
<evidence type="ECO:0000256" key="1">
    <source>
        <dbReference type="SAM" id="MobiDB-lite"/>
    </source>
</evidence>
<gene>
    <name evidence="3" type="ORF">GCK32_022851</name>
</gene>
<evidence type="ECO:0000313" key="3">
    <source>
        <dbReference type="EMBL" id="KAK5978213.1"/>
    </source>
</evidence>
<keyword evidence="2" id="KW-1133">Transmembrane helix</keyword>
<dbReference type="EMBL" id="WIXE01009710">
    <property type="protein sequence ID" value="KAK5978213.1"/>
    <property type="molecule type" value="Genomic_DNA"/>
</dbReference>
<keyword evidence="2" id="KW-0472">Membrane</keyword>
<dbReference type="AlphaFoldDB" id="A0AAN8IP79"/>
<feature type="compositionally biased region" description="Basic and acidic residues" evidence="1">
    <location>
        <begin position="66"/>
        <end position="82"/>
    </location>
</feature>
<proteinExistence type="predicted"/>
<organism evidence="3 4">
    <name type="scientific">Trichostrongylus colubriformis</name>
    <name type="common">Black scour worm</name>
    <dbReference type="NCBI Taxonomy" id="6319"/>
    <lineage>
        <taxon>Eukaryota</taxon>
        <taxon>Metazoa</taxon>
        <taxon>Ecdysozoa</taxon>
        <taxon>Nematoda</taxon>
        <taxon>Chromadorea</taxon>
        <taxon>Rhabditida</taxon>
        <taxon>Rhabditina</taxon>
        <taxon>Rhabditomorpha</taxon>
        <taxon>Strongyloidea</taxon>
        <taxon>Trichostrongylidae</taxon>
        <taxon>Trichostrongylus</taxon>
    </lineage>
</organism>
<accession>A0AAN8IP79</accession>
<feature type="transmembrane region" description="Helical" evidence="2">
    <location>
        <begin position="6"/>
        <end position="34"/>
    </location>
</feature>
<protein>
    <submittedName>
        <fullName evidence="3">Uncharacterized protein</fullName>
    </submittedName>
</protein>
<keyword evidence="2" id="KW-0812">Transmembrane</keyword>
<comment type="caution">
    <text evidence="3">The sequence shown here is derived from an EMBL/GenBank/DDBJ whole genome shotgun (WGS) entry which is preliminary data.</text>
</comment>
<sequence length="135" mass="15542">MNATEISFLLALLTVFYITVIHPFMVASCIMALVGYVRYVAPKMDPPKDERIFSKLGDSTMAWHTAESELHSEEEKSTEDHSQPSLKLKKKSQREILAEVKAAQREREKYSKLLLTHQVPNMTAYFENLVRVIQQ</sequence>
<evidence type="ECO:0000313" key="4">
    <source>
        <dbReference type="Proteomes" id="UP001331761"/>
    </source>
</evidence>
<name>A0AAN8IP79_TRICO</name>
<evidence type="ECO:0000256" key="2">
    <source>
        <dbReference type="SAM" id="Phobius"/>
    </source>
</evidence>